<evidence type="ECO:0000313" key="1">
    <source>
        <dbReference type="EMBL" id="MDG0790571.1"/>
    </source>
</evidence>
<dbReference type="InterPro" id="IPR057621">
    <property type="entry name" value="Khk_prokaryotic"/>
</dbReference>
<dbReference type="Pfam" id="PF25270">
    <property type="entry name" value="Khk"/>
    <property type="match status" value="1"/>
</dbReference>
<keyword evidence="1" id="KW-0808">Transferase</keyword>
<reference evidence="1 2" key="1">
    <citation type="submission" date="2022-10" db="EMBL/GenBank/DDBJ databases">
        <title>Comparative genomic analysis of Cohnella hashimotonis sp. nov., isolated from the International Space Station.</title>
        <authorList>
            <person name="Simpson A."/>
            <person name="Venkateswaran K."/>
        </authorList>
    </citation>
    <scope>NUCLEOTIDE SEQUENCE [LARGE SCALE GENOMIC DNA]</scope>
    <source>
        <strain evidence="1 2">DSM 18997</strain>
    </source>
</reference>
<dbReference type="EMBL" id="JAPDHZ010000002">
    <property type="protein sequence ID" value="MDG0790571.1"/>
    <property type="molecule type" value="Genomic_DNA"/>
</dbReference>
<gene>
    <name evidence="1" type="ORF">OMP38_06670</name>
</gene>
<protein>
    <submittedName>
        <fullName evidence="1">PfkB family carbohydrate kinase</fullName>
    </submittedName>
</protein>
<comment type="caution">
    <text evidence="1">The sequence shown here is derived from an EMBL/GenBank/DDBJ whole genome shotgun (WGS) entry which is preliminary data.</text>
</comment>
<proteinExistence type="predicted"/>
<dbReference type="AlphaFoldDB" id="A0A9X4KEK7"/>
<keyword evidence="2" id="KW-1185">Reference proteome</keyword>
<sequence>MQPITEQIALKYRNAEQFGVMLGFDGFIDSVVRAVRQRDEEDRPRYFETMSEFGQYLIEKSGKNCSIELVEQTNKLGGNMPIMALALGRLGFPLTSIGALGNQEVRPQFSGLAEKPNEVIALMDPGLSTAIEFRDGKVMLADVSCLDSMNWSQLVQSIGKERLLALFDCNPLICLLNWSETKHATEIWKGFLDEIIPNARNASEKTIFIDLSDCSKKSVGDLRQAFSLMKAFKSHCKVGLGMNENELVTVGRKLLKQDGQDLENVARELYEYAGVDQLVVHLKDRAFAWSFEGFSQADSYAVEKPVILTGGGDHFNAGYCSGQLLGLGIEESLEVGNAVASYYVKSGTSPTPAQLIQHLSDFHNAD</sequence>
<organism evidence="1 2">
    <name type="scientific">Cohnella ginsengisoli</name>
    <dbReference type="NCBI Taxonomy" id="425004"/>
    <lineage>
        <taxon>Bacteria</taxon>
        <taxon>Bacillati</taxon>
        <taxon>Bacillota</taxon>
        <taxon>Bacilli</taxon>
        <taxon>Bacillales</taxon>
        <taxon>Paenibacillaceae</taxon>
        <taxon>Cohnella</taxon>
    </lineage>
</organism>
<dbReference type="Proteomes" id="UP001153387">
    <property type="component" value="Unassembled WGS sequence"/>
</dbReference>
<dbReference type="Gene3D" id="3.40.1190.20">
    <property type="match status" value="1"/>
</dbReference>
<dbReference type="SUPFAM" id="SSF53613">
    <property type="entry name" value="Ribokinase-like"/>
    <property type="match status" value="1"/>
</dbReference>
<evidence type="ECO:0000313" key="2">
    <source>
        <dbReference type="Proteomes" id="UP001153387"/>
    </source>
</evidence>
<keyword evidence="1" id="KW-0418">Kinase</keyword>
<dbReference type="RefSeq" id="WP_277564389.1">
    <property type="nucleotide sequence ID" value="NZ_JAPDHZ010000002.1"/>
</dbReference>
<dbReference type="InterPro" id="IPR029056">
    <property type="entry name" value="Ribokinase-like"/>
</dbReference>
<accession>A0A9X4KEK7</accession>
<dbReference type="GO" id="GO:0016301">
    <property type="term" value="F:kinase activity"/>
    <property type="evidence" value="ECO:0007669"/>
    <property type="project" value="UniProtKB-KW"/>
</dbReference>
<name>A0A9X4KEK7_9BACL</name>